<dbReference type="Pfam" id="PF19086">
    <property type="entry name" value="Terpene_syn_C_2"/>
    <property type="match status" value="1"/>
</dbReference>
<evidence type="ECO:0000313" key="2">
    <source>
        <dbReference type="Proteomes" id="UP001595912"/>
    </source>
</evidence>
<gene>
    <name evidence="1" type="ORF">ACFPIJ_63390</name>
</gene>
<evidence type="ECO:0000313" key="1">
    <source>
        <dbReference type="EMBL" id="MFC5008547.1"/>
    </source>
</evidence>
<dbReference type="Gene3D" id="1.10.600.10">
    <property type="entry name" value="Farnesyl Diphosphate Synthase"/>
    <property type="match status" value="1"/>
</dbReference>
<dbReference type="Proteomes" id="UP001595912">
    <property type="component" value="Unassembled WGS sequence"/>
</dbReference>
<dbReference type="SUPFAM" id="SSF48576">
    <property type="entry name" value="Terpenoid synthases"/>
    <property type="match status" value="1"/>
</dbReference>
<sequence length="301" mass="33046">MRTPFTSHDEILVGSEHGRICAMAAAGQRDLQERAAAHHELFAAKPFDPTLFSAIAHATAFGAPWCTVEQLQVANGASLWVFAADWLIDHQATSRDEVASIVADCLAVADGAAPAAASPLGRFLGEIRDTLTAAPSFRTGRQRWREEVERMLAAMAQEWGWKSALAGGPAGPTGPTFDEYLDNADNTGLSFVNVSHWLFTGDRACLEQLGELTRAGREAQRVLRLVNDLATHERDLRWGDLNALMLTDHADVSQRITRLVERCQDLLRPLEPTCPQQVVYLARQIGFTSGFYQVTDFWGGT</sequence>
<keyword evidence="2" id="KW-1185">Reference proteome</keyword>
<comment type="caution">
    <text evidence="1">The sequence shown here is derived from an EMBL/GenBank/DDBJ whole genome shotgun (WGS) entry which is preliminary data.</text>
</comment>
<reference evidence="2" key="1">
    <citation type="journal article" date="2019" name="Int. J. Syst. Evol. Microbiol.">
        <title>The Global Catalogue of Microorganisms (GCM) 10K type strain sequencing project: providing services to taxonomists for standard genome sequencing and annotation.</title>
        <authorList>
            <consortium name="The Broad Institute Genomics Platform"/>
            <consortium name="The Broad Institute Genome Sequencing Center for Infectious Disease"/>
            <person name="Wu L."/>
            <person name="Ma J."/>
        </authorList>
    </citation>
    <scope>NUCLEOTIDE SEQUENCE [LARGE SCALE GENOMIC DNA]</scope>
    <source>
        <strain evidence="2">CGMCC 4.7152</strain>
    </source>
</reference>
<dbReference type="EMBL" id="JBHSIU010000131">
    <property type="protein sequence ID" value="MFC5008547.1"/>
    <property type="molecule type" value="Genomic_DNA"/>
</dbReference>
<proteinExistence type="predicted"/>
<accession>A0ABV9WIG5</accession>
<organism evidence="1 2">
    <name type="scientific">Dactylosporangium cerinum</name>
    <dbReference type="NCBI Taxonomy" id="1434730"/>
    <lineage>
        <taxon>Bacteria</taxon>
        <taxon>Bacillati</taxon>
        <taxon>Actinomycetota</taxon>
        <taxon>Actinomycetes</taxon>
        <taxon>Micromonosporales</taxon>
        <taxon>Micromonosporaceae</taxon>
        <taxon>Dactylosporangium</taxon>
    </lineage>
</organism>
<dbReference type="InterPro" id="IPR008949">
    <property type="entry name" value="Isoprenoid_synthase_dom_sf"/>
</dbReference>
<name>A0ABV9WIG5_9ACTN</name>
<dbReference type="RefSeq" id="WP_380129241.1">
    <property type="nucleotide sequence ID" value="NZ_JBHSIU010000131.1"/>
</dbReference>
<protein>
    <submittedName>
        <fullName evidence="1">Terpene synthase family protein</fullName>
    </submittedName>
</protein>